<feature type="transmembrane region" description="Helical" evidence="7">
    <location>
        <begin position="1188"/>
        <end position="1214"/>
    </location>
</feature>
<sequence>MKNIESAEDRSLVKKVETTAAQKVVQELYNRYEKQRQRWRDYRNLFGFFGFVALFLATLYLQRDARTSYGVLSTLSTVLLPSQTNYQSTNDLYNWLSGVVTSVWVDPVCGDGICEVPFEYPSYSSFGCKADCGLLTEALNLSTIQIDLYFDFTHLSGSMSSSDLMSQTSWNLCPQNIAYSSNCYYSSDNTFDRISGEQHDTLSDVPPGQWEFALKRDIFNKVQGAVRDVTLLDASVFYYKVYIAEAAALAEQNFEISLLTNATNITTMDFWSFADQYVRNSNTTYSATNAWSFYRGWAYNATCTCNGISFSSSNVTDVNSVLSYLNATVSPSNINNYANTSFLSPSQNADYTLYQNAYCSASSNLQYTLSNSSDVTSLIAVNSTNQASWCATGLALTQTWRSYFLSVVRSLLIDQRLGDQKTTGKIAKRNAVLSNMQTYLTSNYPELVSPIFSDPTGTNANGDPINCQLSILTQLYVDSYQLQISPQRAALNLTRKYVYSSTVDMINLRQRSVARVAEVDEQIAYVSAAVVPAPWTTYQNYTLANSTVNNVYSAFIAANSSNSTVPDPAAARLDAFSISYNLLYWQGNTTAYLVSDLIDRGPAYVGQCVAIPVSCAATSNSSNPFTCAYLSGSQAPVTGNMSTSSYREDCEIPCNHKLDCNAVCECYGTCDSNTEYCECSTCDNMDSNAAADSQFQSIVSVVQDQASAAAAIASVSSLSGRRLLHQRYRRQLMRELEEEARSGVEGGGGGGGSERSLLQTTTNVTDQLASVVTQIQAVGIQQTAISSQMNTLKSEVDRAQQLAQARANDDRVLNLIAAGQANLQAGQAVIEAKLEEIIGKQNQALSIAQSSQAALTAIENLAQQQLSALQSLEDTVNSQLSSLKTATYQGTITLLQALQLWKTARRNKAVSTKAATLANIPIQSNPEVDYLFTMENVDFVTYNSSRERDIGLTNRLVGGMFLHVTRVNETTCASSKFNNLQNTCTGERSIIPYGVDPVFKMGTQSYNPSLDDPAGLIVTQYYNCSALTNPTYNLTYLNQSVNPAPYCAELYNHQDMPYLYHYFPLAKRKPGFPVWFDINLSADMASSFMTYVQEGLYLDQYVQNFVVQLVTYNAQLKMFGFYEVTFKFTDGGSVLVNNNLFTFRTELYTGSRHDRVRYAMEIILFAFIGLFWVFNLHEMLRMIRKRNFLSYLLSGWNQIEIFSNLILMACAIMWRMYIRYHANSFTMNVRYDVYSSLNTPANMLALNNGGDQLALVNDHINRVKEIVTLLNWYYTLNGISILLLLARILRRMDFQPRLGVVTRSLWLAGPDLIHFGIVAGMVFVGYAMMGHLLFGNAIDDFSSFGDSINCCFQLLLGDIDVNNSLRALGGLQSVAGAIFFWSFELLVFMVLLNFLLAIIVDAFSEVKERTEETVGMHTELFQMFRDQWRSWAGAYGRGGHGVSEAKLGALLKQWSGEKTTEEKKEVDDLRREKLLTILNEDLDEATLIEIFNECLKDAPDMAEKERKRFSLLKFFGGRDVPNADQAEIALAAHYIIDRFGQEAEYDEDLEVAQDGAGGIKAFKERAAERVEAARIAAANAAASSGGEGGGLGGEEKAAMGALGGGEGGGGKGNASLREAALEKERDMLAQALERLAEVQRELAEGQRNLMQGQRQLAEQQSKLVQLINEQPT</sequence>
<dbReference type="Gene3D" id="1.10.287.70">
    <property type="match status" value="1"/>
</dbReference>
<evidence type="ECO:0000256" key="2">
    <source>
        <dbReference type="ARBA" id="ARBA00022692"/>
    </source>
</evidence>
<keyword evidence="3 7" id="KW-1133">Transmembrane helix</keyword>
<feature type="transmembrane region" description="Helical" evidence="7">
    <location>
        <begin position="1158"/>
        <end position="1176"/>
    </location>
</feature>
<dbReference type="Pfam" id="PF08016">
    <property type="entry name" value="PKD_channel"/>
    <property type="match status" value="1"/>
</dbReference>
<evidence type="ECO:0000256" key="6">
    <source>
        <dbReference type="SAM" id="MobiDB-lite"/>
    </source>
</evidence>
<feature type="coiled-coil region" evidence="5">
    <location>
        <begin position="1618"/>
        <end position="1669"/>
    </location>
</feature>
<gene>
    <name evidence="9" type="ORF">PPAR00522_LOCUS3348</name>
</gene>
<feature type="transmembrane region" description="Helical" evidence="7">
    <location>
        <begin position="1378"/>
        <end position="1400"/>
    </location>
</feature>
<dbReference type="GO" id="GO:0016020">
    <property type="term" value="C:membrane"/>
    <property type="evidence" value="ECO:0007669"/>
    <property type="project" value="UniProtKB-SubCell"/>
</dbReference>
<feature type="compositionally biased region" description="Gly residues" evidence="6">
    <location>
        <begin position="1601"/>
        <end position="1612"/>
    </location>
</feature>
<protein>
    <recommendedName>
        <fullName evidence="8">Polycystin cation channel PKD1/PKD2 domain-containing protein</fullName>
    </recommendedName>
</protein>
<evidence type="ECO:0000256" key="4">
    <source>
        <dbReference type="ARBA" id="ARBA00023136"/>
    </source>
</evidence>
<dbReference type="InterPro" id="IPR051223">
    <property type="entry name" value="Polycystin"/>
</dbReference>
<feature type="transmembrane region" description="Helical" evidence="7">
    <location>
        <begin position="1272"/>
        <end position="1289"/>
    </location>
</feature>
<dbReference type="PANTHER" id="PTHR10877:SF183">
    <property type="entry name" value="AT14535P-RELATED"/>
    <property type="match status" value="1"/>
</dbReference>
<keyword evidence="2 7" id="KW-0812">Transmembrane</keyword>
<dbReference type="EMBL" id="HBFM01005657">
    <property type="protein sequence ID" value="CAD8766956.1"/>
    <property type="molecule type" value="Transcribed_RNA"/>
</dbReference>
<accession>A0A7S0YB92</accession>
<dbReference type="InterPro" id="IPR013122">
    <property type="entry name" value="PKD1_2_channel"/>
</dbReference>
<proteinExistence type="predicted"/>
<evidence type="ECO:0000313" key="9">
    <source>
        <dbReference type="EMBL" id="CAD8766956.1"/>
    </source>
</evidence>
<evidence type="ECO:0000256" key="5">
    <source>
        <dbReference type="SAM" id="Coils"/>
    </source>
</evidence>
<comment type="subcellular location">
    <subcellularLocation>
        <location evidence="1">Membrane</location>
        <topology evidence="1">Multi-pass membrane protein</topology>
    </subcellularLocation>
</comment>
<organism evidence="9">
    <name type="scientific">Polytomella parva</name>
    <dbReference type="NCBI Taxonomy" id="51329"/>
    <lineage>
        <taxon>Eukaryota</taxon>
        <taxon>Viridiplantae</taxon>
        <taxon>Chlorophyta</taxon>
        <taxon>core chlorophytes</taxon>
        <taxon>Chlorophyceae</taxon>
        <taxon>CS clade</taxon>
        <taxon>Chlamydomonadales</taxon>
        <taxon>Chlamydomonadaceae</taxon>
        <taxon>Polytomella</taxon>
    </lineage>
</organism>
<feature type="region of interest" description="Disordered" evidence="6">
    <location>
        <begin position="1582"/>
        <end position="1614"/>
    </location>
</feature>
<feature type="transmembrane region" description="Helical" evidence="7">
    <location>
        <begin position="1312"/>
        <end position="1334"/>
    </location>
</feature>
<reference evidence="9" key="1">
    <citation type="submission" date="2021-01" db="EMBL/GenBank/DDBJ databases">
        <authorList>
            <person name="Corre E."/>
            <person name="Pelletier E."/>
            <person name="Niang G."/>
            <person name="Scheremetjew M."/>
            <person name="Finn R."/>
            <person name="Kale V."/>
            <person name="Holt S."/>
            <person name="Cochrane G."/>
            <person name="Meng A."/>
            <person name="Brown T."/>
            <person name="Cohen L."/>
        </authorList>
    </citation>
    <scope>NUCLEOTIDE SEQUENCE</scope>
    <source>
        <strain evidence="9">SAG 63-3</strain>
    </source>
</reference>
<feature type="domain" description="Polycystin cation channel PKD1/PKD2" evidence="8">
    <location>
        <begin position="1266"/>
        <end position="1406"/>
    </location>
</feature>
<feature type="transmembrane region" description="Helical" evidence="7">
    <location>
        <begin position="44"/>
        <end position="61"/>
    </location>
</feature>
<keyword evidence="4 7" id="KW-0472">Membrane</keyword>
<name>A0A7S0YB92_9CHLO</name>
<dbReference type="PANTHER" id="PTHR10877">
    <property type="entry name" value="POLYCYSTIN FAMILY MEMBER"/>
    <property type="match status" value="1"/>
</dbReference>
<evidence type="ECO:0000256" key="1">
    <source>
        <dbReference type="ARBA" id="ARBA00004141"/>
    </source>
</evidence>
<keyword evidence="5" id="KW-0175">Coiled coil</keyword>
<evidence type="ECO:0000256" key="7">
    <source>
        <dbReference type="SAM" id="Phobius"/>
    </source>
</evidence>
<evidence type="ECO:0000259" key="8">
    <source>
        <dbReference type="Pfam" id="PF08016"/>
    </source>
</evidence>
<evidence type="ECO:0000256" key="3">
    <source>
        <dbReference type="ARBA" id="ARBA00022989"/>
    </source>
</evidence>